<name>A0A024TKM7_9STRA</name>
<reference evidence="2" key="1">
    <citation type="submission" date="2013-12" db="EMBL/GenBank/DDBJ databases">
        <title>The Genome Sequence of Aphanomyces invadans NJM9701.</title>
        <authorList>
            <consortium name="The Broad Institute Genomics Platform"/>
            <person name="Russ C."/>
            <person name="Tyler B."/>
            <person name="van West P."/>
            <person name="Dieguez-Uribeondo J."/>
            <person name="Young S.K."/>
            <person name="Zeng Q."/>
            <person name="Gargeya S."/>
            <person name="Fitzgerald M."/>
            <person name="Abouelleil A."/>
            <person name="Alvarado L."/>
            <person name="Chapman S.B."/>
            <person name="Gainer-Dewar J."/>
            <person name="Goldberg J."/>
            <person name="Griggs A."/>
            <person name="Gujja S."/>
            <person name="Hansen M."/>
            <person name="Howarth C."/>
            <person name="Imamovic A."/>
            <person name="Ireland A."/>
            <person name="Larimer J."/>
            <person name="McCowan C."/>
            <person name="Murphy C."/>
            <person name="Pearson M."/>
            <person name="Poon T.W."/>
            <person name="Priest M."/>
            <person name="Roberts A."/>
            <person name="Saif S."/>
            <person name="Shea T."/>
            <person name="Sykes S."/>
            <person name="Wortman J."/>
            <person name="Nusbaum C."/>
            <person name="Birren B."/>
        </authorList>
    </citation>
    <scope>NUCLEOTIDE SEQUENCE [LARGE SCALE GENOMIC DNA]</scope>
    <source>
        <strain evidence="2">NJM9701</strain>
    </source>
</reference>
<gene>
    <name evidence="2" type="ORF">H310_11680</name>
</gene>
<organism evidence="2">
    <name type="scientific">Aphanomyces invadans</name>
    <dbReference type="NCBI Taxonomy" id="157072"/>
    <lineage>
        <taxon>Eukaryota</taxon>
        <taxon>Sar</taxon>
        <taxon>Stramenopiles</taxon>
        <taxon>Oomycota</taxon>
        <taxon>Saprolegniomycetes</taxon>
        <taxon>Saprolegniales</taxon>
        <taxon>Verrucalvaceae</taxon>
        <taxon>Aphanomyces</taxon>
    </lineage>
</organism>
<dbReference type="PANTHER" id="PTHR46573:SF1">
    <property type="entry name" value="WD REPEAT, SAM AND U-BOX DOMAIN-CONTAINING PROTEIN 1"/>
    <property type="match status" value="1"/>
</dbReference>
<accession>A0A024TKM7</accession>
<feature type="domain" description="U-box" evidence="1">
    <location>
        <begin position="3"/>
        <end position="76"/>
    </location>
</feature>
<dbReference type="AlphaFoldDB" id="A0A024TKM7"/>
<proteinExistence type="predicted"/>
<dbReference type="InterPro" id="IPR003613">
    <property type="entry name" value="Ubox_domain"/>
</dbReference>
<dbReference type="InterPro" id="IPR013083">
    <property type="entry name" value="Znf_RING/FYVE/PHD"/>
</dbReference>
<dbReference type="GO" id="GO:0016567">
    <property type="term" value="P:protein ubiquitination"/>
    <property type="evidence" value="ECO:0007669"/>
    <property type="project" value="InterPro"/>
</dbReference>
<sequence length="595" mass="66657">MEEYLDSFVCPITHDVMVDPVVASDGHSYERTSITQWFRSNSTSPITNAVVHHKHLVPNHALKQAIHEFRDRFAPFFDCDKSSKRPVPGSTPVLLPMLEPLPERGTFLYVVVEQPMPVYVAPSFVTAQSTSFPVNTIILGKERLYGEDNVIFVELSGHHEGQYVRESTRDGTPCLQRLEIVHTLLAFVITRPTPLSLWPSPSVPSNSLYKAYPHDIVSIEATVVDLEARTYGRLEQSKLWVHLDDWGPLIRLTIDTNPQLYLLPRAMDLCSNANNTNLGVPLIELPAFSLVKSNAAVSLDSSTTFVRTTVPSSHGNESDLHGWLALTDVAPLENPPPRIAEGPAGKLIQLVLQQAGMMALVLDEVQETGDVSQRMFMRHLPRRFERQLFNCVQKGRRIHRMALGPRGEWYCSGAKPDGTGDCCWASDDVPPRFRAEMEPNSLVTFGDNNEYAMVLGSGGVLSSNISTSLLHRLKRARRVHMMLLARYGGYVVKDNLGMDCSGLDPEFEAALRERPRGAGQICTAVYSDDEFVVVFEHDFVASPGIAANIVDALQAFYARHRALRTKRRHLIAEYDRLRQTLHDNHAAEYADDFDY</sequence>
<evidence type="ECO:0000259" key="1">
    <source>
        <dbReference type="PROSITE" id="PS51698"/>
    </source>
</evidence>
<dbReference type="PANTHER" id="PTHR46573">
    <property type="entry name" value="WD REPEAT, SAM AND U-BOX DOMAIN-CONTAINING PROTEIN 1"/>
    <property type="match status" value="1"/>
</dbReference>
<dbReference type="PROSITE" id="PS51698">
    <property type="entry name" value="U_BOX"/>
    <property type="match status" value="1"/>
</dbReference>
<dbReference type="EMBL" id="KI913984">
    <property type="protein sequence ID" value="ETV94705.1"/>
    <property type="molecule type" value="Genomic_DNA"/>
</dbReference>
<dbReference type="VEuPathDB" id="FungiDB:H310_11680"/>
<dbReference type="STRING" id="157072.A0A024TKM7"/>
<dbReference type="eggNOG" id="ENOG502SAM9">
    <property type="taxonomic scope" value="Eukaryota"/>
</dbReference>
<dbReference type="Gene3D" id="3.30.40.10">
    <property type="entry name" value="Zinc/RING finger domain, C3HC4 (zinc finger)"/>
    <property type="match status" value="1"/>
</dbReference>
<dbReference type="SUPFAM" id="SSF57850">
    <property type="entry name" value="RING/U-box"/>
    <property type="match status" value="1"/>
</dbReference>
<dbReference type="GeneID" id="20088730"/>
<dbReference type="GO" id="GO:0004842">
    <property type="term" value="F:ubiquitin-protein transferase activity"/>
    <property type="evidence" value="ECO:0007669"/>
    <property type="project" value="InterPro"/>
</dbReference>
<dbReference type="OrthoDB" id="10064100at2759"/>
<protein>
    <recommendedName>
        <fullName evidence="1">U-box domain-containing protein</fullName>
    </recommendedName>
</protein>
<dbReference type="InterPro" id="IPR052085">
    <property type="entry name" value="WD-SAM-U-box"/>
</dbReference>
<dbReference type="SMART" id="SM00504">
    <property type="entry name" value="Ubox"/>
    <property type="match status" value="1"/>
</dbReference>
<dbReference type="Pfam" id="PF04564">
    <property type="entry name" value="U-box"/>
    <property type="match status" value="1"/>
</dbReference>
<dbReference type="CDD" id="cd16655">
    <property type="entry name" value="RING-Ubox_WDSUB1-like"/>
    <property type="match status" value="1"/>
</dbReference>
<evidence type="ECO:0000313" key="2">
    <source>
        <dbReference type="EMBL" id="ETV94705.1"/>
    </source>
</evidence>
<dbReference type="RefSeq" id="XP_008876652.1">
    <property type="nucleotide sequence ID" value="XM_008878430.1"/>
</dbReference>